<name>A0A7R6VYB3_CARRU</name>
<dbReference type="Proteomes" id="UP000595596">
    <property type="component" value="Chromosome"/>
</dbReference>
<accession>A0A7R6VYB3</accession>
<dbReference type="Gene3D" id="1.10.287.990">
    <property type="entry name" value="Fe,Mn superoxide dismutase (SOD) domain"/>
    <property type="match status" value="1"/>
</dbReference>
<dbReference type="Gene3D" id="3.55.40.20">
    <property type="entry name" value="Iron/manganese superoxide dismutase, C-terminal domain"/>
    <property type="match status" value="1"/>
</dbReference>
<dbReference type="InterPro" id="IPR019832">
    <property type="entry name" value="Mn/Fe_SOD_C"/>
</dbReference>
<proteinExistence type="predicted"/>
<reference evidence="2 3" key="1">
    <citation type="journal article" date="2020" name="Genome Biol. Evol.">
        <title>Comparative Genomics Underlines Multiple Roles of Profftella, an Obligate Symbiont of Psyllids: Providing Toxins, Vitamins, and Carotenoids.</title>
        <authorList>
            <person name="Nakabachi A."/>
            <person name="Piel J."/>
            <person name="Malenovsky I."/>
            <person name="Hirose Y."/>
        </authorList>
    </citation>
    <scope>NUCLEOTIDE SEQUENCE [LARGE SCALE GENOMIC DNA]</scope>
    <source>
        <strain evidence="2 3">Dco</strain>
    </source>
</reference>
<dbReference type="InterPro" id="IPR036314">
    <property type="entry name" value="SOD_C_sf"/>
</dbReference>
<organism evidence="2 3">
    <name type="scientific">Candidatus Carsonella ruddii</name>
    <name type="common">Diaphorina cf. continua</name>
    <dbReference type="NCBI Taxonomy" id="2661587"/>
    <lineage>
        <taxon>Bacteria</taxon>
        <taxon>Pseudomonadati</taxon>
        <taxon>Pseudomonadota</taxon>
        <taxon>Gammaproteobacteria</taxon>
        <taxon>Oceanospirillales</taxon>
        <taxon>Halomonadaceae</taxon>
        <taxon>Zymobacter group</taxon>
        <taxon>Candidatus Carsonella</taxon>
    </lineage>
</organism>
<dbReference type="EMBL" id="AP023214">
    <property type="protein sequence ID" value="BCG49328.1"/>
    <property type="molecule type" value="Genomic_DNA"/>
</dbReference>
<dbReference type="AlphaFoldDB" id="A0A7R6VYB3"/>
<dbReference type="KEGG" id="crr:CRDco_1060"/>
<dbReference type="PANTHER" id="PTHR43595">
    <property type="entry name" value="37S RIBOSOMAL PROTEIN S26, MITOCHONDRIAL"/>
    <property type="match status" value="1"/>
</dbReference>
<evidence type="ECO:0000259" key="1">
    <source>
        <dbReference type="Pfam" id="PF02777"/>
    </source>
</evidence>
<feature type="domain" description="Manganese/iron superoxide dismutase C-terminal" evidence="1">
    <location>
        <begin position="94"/>
        <end position="196"/>
    </location>
</feature>
<dbReference type="GO" id="GO:0005737">
    <property type="term" value="C:cytoplasm"/>
    <property type="evidence" value="ECO:0007669"/>
    <property type="project" value="TreeGrafter"/>
</dbReference>
<keyword evidence="3" id="KW-1185">Reference proteome</keyword>
<sequence length="204" mass="24684">MIMFKIFINEFKNNNFLSKTQFNNHQIIYNNYKNNLNLFLIEKKIFLKNKLELIDIISDLPENEKNQFSYILGGYLNHEYFFKNISFNKNFCFGEIKNKILKTFNSYQNFEFNFIKCLQNFIGWGWVVINNKKLCILKTYENNNPMYPISLGGFNSVPLLCIDLHEHSYIIDYTNNKNLYISNFLKNINWYEVENRYQNYLLNI</sequence>
<gene>
    <name evidence="2" type="primary">sodA</name>
    <name evidence="2" type="ORF">CRDco_1060</name>
</gene>
<dbReference type="SUPFAM" id="SSF54719">
    <property type="entry name" value="Fe,Mn superoxide dismutase (SOD), C-terminal domain"/>
    <property type="match status" value="1"/>
</dbReference>
<dbReference type="InterPro" id="IPR036324">
    <property type="entry name" value="Mn/Fe_SOD_N_sf"/>
</dbReference>
<dbReference type="Pfam" id="PF02777">
    <property type="entry name" value="Sod_Fe_C"/>
    <property type="match status" value="1"/>
</dbReference>
<evidence type="ECO:0000313" key="2">
    <source>
        <dbReference type="EMBL" id="BCG49328.1"/>
    </source>
</evidence>
<dbReference type="GO" id="GO:0004784">
    <property type="term" value="F:superoxide dismutase activity"/>
    <property type="evidence" value="ECO:0007669"/>
    <property type="project" value="InterPro"/>
</dbReference>
<protein>
    <submittedName>
        <fullName evidence="2">Superoxide dismutase</fullName>
    </submittedName>
</protein>
<dbReference type="PANTHER" id="PTHR43595:SF2">
    <property type="entry name" value="SMALL RIBOSOMAL SUBUNIT PROTEIN MS42"/>
    <property type="match status" value="1"/>
</dbReference>
<dbReference type="GO" id="GO:0046872">
    <property type="term" value="F:metal ion binding"/>
    <property type="evidence" value="ECO:0007669"/>
    <property type="project" value="InterPro"/>
</dbReference>
<evidence type="ECO:0000313" key="3">
    <source>
        <dbReference type="Proteomes" id="UP000595596"/>
    </source>
</evidence>